<evidence type="ECO:0000256" key="5">
    <source>
        <dbReference type="ARBA" id="ARBA00022741"/>
    </source>
</evidence>
<dbReference type="Gene3D" id="3.40.50.720">
    <property type="entry name" value="NAD(P)-binding Rossmann-like Domain"/>
    <property type="match status" value="1"/>
</dbReference>
<dbReference type="AlphaFoldDB" id="A0A1T1HFD6"/>
<dbReference type="RefSeq" id="WP_077242862.1">
    <property type="nucleotide sequence ID" value="NZ_FXTS01000001.1"/>
</dbReference>
<evidence type="ECO:0000256" key="7">
    <source>
        <dbReference type="HAMAP-Rule" id="MF_00639"/>
    </source>
</evidence>
<evidence type="ECO:0000256" key="6">
    <source>
        <dbReference type="ARBA" id="ARBA00022840"/>
    </source>
</evidence>
<dbReference type="InterPro" id="IPR036565">
    <property type="entry name" value="Mur-like_cat_sf"/>
</dbReference>
<keyword evidence="7 8" id="KW-0961">Cell wall biogenesis/degradation</keyword>
<dbReference type="Pfam" id="PF21799">
    <property type="entry name" value="MurD-like_N"/>
    <property type="match status" value="1"/>
</dbReference>
<keyword evidence="7 8" id="KW-0132">Cell division</keyword>
<dbReference type="GO" id="GO:0051301">
    <property type="term" value="P:cell division"/>
    <property type="evidence" value="ECO:0007669"/>
    <property type="project" value="UniProtKB-KW"/>
</dbReference>
<dbReference type="InterPro" id="IPR036615">
    <property type="entry name" value="Mur_ligase_C_dom_sf"/>
</dbReference>
<dbReference type="GO" id="GO:0008764">
    <property type="term" value="F:UDP-N-acetylmuramoylalanine-D-glutamate ligase activity"/>
    <property type="evidence" value="ECO:0007669"/>
    <property type="project" value="UniProtKB-UniRule"/>
</dbReference>
<dbReference type="GO" id="GO:0009252">
    <property type="term" value="P:peptidoglycan biosynthetic process"/>
    <property type="evidence" value="ECO:0007669"/>
    <property type="project" value="UniProtKB-UniRule"/>
</dbReference>
<dbReference type="GO" id="GO:0005524">
    <property type="term" value="F:ATP binding"/>
    <property type="evidence" value="ECO:0007669"/>
    <property type="project" value="UniProtKB-UniRule"/>
</dbReference>
<comment type="subcellular location">
    <subcellularLocation>
        <location evidence="1 7 8">Cytoplasm</location>
    </subcellularLocation>
</comment>
<sequence length="444" mass="46475">MSHSVVIGLGQTGISCARYLTGKGEHFAIADTRFNPPGLAEFEREFPGVELWLGPLDAGQLCEATRLIVSPGIAVSEPAIAKAMASGVPVVGDVELFAYEVSAPVVAITGSNAKSTVTSLVGYMAEKAGINVGVGGNIGLPVLDLLTGGEKELYVLELSSFQLETTHSLRAQAATILNLSADHLDRYPDMLEYGLAKQRVYTGCKLAVVNRGEHATLPVHEFKSDLVSFGLDVPEAGQFGLISIDDRQWLSQGENALIPVDDIALSGRHGQLNALSALALGQGAGIPMDAMLEALKDFQGLDHRCQLVLEHDGVKYINDSKGTNVGATVAALNGLAVDGHIILIAGGDGKGAEFDDLAAPIAEYCKAVVLIGRDANVIAESLTPSTSVYRAVSMEDAVKKAHGLAVSGDQVLLSPACASWDMFGSYIVRGDAFTTAVKEICCAG</sequence>
<dbReference type="NCBIfam" id="TIGR01087">
    <property type="entry name" value="murD"/>
    <property type="match status" value="1"/>
</dbReference>
<dbReference type="InterPro" id="IPR013221">
    <property type="entry name" value="Mur_ligase_cen"/>
</dbReference>
<dbReference type="GO" id="GO:0071555">
    <property type="term" value="P:cell wall organization"/>
    <property type="evidence" value="ECO:0007669"/>
    <property type="project" value="UniProtKB-KW"/>
</dbReference>
<evidence type="ECO:0000313" key="12">
    <source>
        <dbReference type="Proteomes" id="UP000190064"/>
    </source>
</evidence>
<keyword evidence="7 8" id="KW-0573">Peptidoglycan synthesis</keyword>
<evidence type="ECO:0000259" key="9">
    <source>
        <dbReference type="Pfam" id="PF02875"/>
    </source>
</evidence>
<feature type="binding site" evidence="7">
    <location>
        <begin position="110"/>
        <end position="116"/>
    </location>
    <ligand>
        <name>ATP</name>
        <dbReference type="ChEBI" id="CHEBI:30616"/>
    </ligand>
</feature>
<keyword evidence="4 7" id="KW-0436">Ligase</keyword>
<dbReference type="GO" id="GO:0008360">
    <property type="term" value="P:regulation of cell shape"/>
    <property type="evidence" value="ECO:0007669"/>
    <property type="project" value="UniProtKB-KW"/>
</dbReference>
<keyword evidence="7 8" id="KW-0133">Cell shape</keyword>
<comment type="function">
    <text evidence="7 8">Cell wall formation. Catalyzes the addition of glutamate to the nucleotide precursor UDP-N-acetylmuramoyl-L-alanine (UMA).</text>
</comment>
<dbReference type="PANTHER" id="PTHR43692">
    <property type="entry name" value="UDP-N-ACETYLMURAMOYLALANINE--D-GLUTAMATE LIGASE"/>
    <property type="match status" value="1"/>
</dbReference>
<dbReference type="PANTHER" id="PTHR43692:SF1">
    <property type="entry name" value="UDP-N-ACETYLMURAMOYLALANINE--D-GLUTAMATE LIGASE"/>
    <property type="match status" value="1"/>
</dbReference>
<keyword evidence="3 7" id="KW-0963">Cytoplasm</keyword>
<feature type="domain" description="Mur ligase central" evidence="10">
    <location>
        <begin position="108"/>
        <end position="280"/>
    </location>
</feature>
<name>A0A1T1HFD6_OCELI</name>
<comment type="catalytic activity">
    <reaction evidence="7 8">
        <text>UDP-N-acetyl-alpha-D-muramoyl-L-alanine + D-glutamate + ATP = UDP-N-acetyl-alpha-D-muramoyl-L-alanyl-D-glutamate + ADP + phosphate + H(+)</text>
        <dbReference type="Rhea" id="RHEA:16429"/>
        <dbReference type="ChEBI" id="CHEBI:15378"/>
        <dbReference type="ChEBI" id="CHEBI:29986"/>
        <dbReference type="ChEBI" id="CHEBI:30616"/>
        <dbReference type="ChEBI" id="CHEBI:43474"/>
        <dbReference type="ChEBI" id="CHEBI:83898"/>
        <dbReference type="ChEBI" id="CHEBI:83900"/>
        <dbReference type="ChEBI" id="CHEBI:456216"/>
        <dbReference type="EC" id="6.3.2.9"/>
    </reaction>
</comment>
<feature type="domain" description="Mur ligase C-terminal" evidence="9">
    <location>
        <begin position="303"/>
        <end position="417"/>
    </location>
</feature>
<dbReference type="Pfam" id="PF08245">
    <property type="entry name" value="Mur_ligase_M"/>
    <property type="match status" value="1"/>
</dbReference>
<dbReference type="Proteomes" id="UP000190064">
    <property type="component" value="Unassembled WGS sequence"/>
</dbReference>
<protein>
    <recommendedName>
        <fullName evidence="7 8">UDP-N-acetylmuramoylalanine--D-glutamate ligase</fullName>
        <ecNumber evidence="7 8">6.3.2.9</ecNumber>
    </recommendedName>
    <alternativeName>
        <fullName evidence="7">D-glutamic acid-adding enzyme</fullName>
    </alternativeName>
    <alternativeName>
        <fullName evidence="7">UDP-N-acetylmuramoyl-L-alanyl-D-glutamate synthetase</fullName>
    </alternativeName>
</protein>
<proteinExistence type="inferred from homology"/>
<evidence type="ECO:0000256" key="4">
    <source>
        <dbReference type="ARBA" id="ARBA00022598"/>
    </source>
</evidence>
<keyword evidence="6 7" id="KW-0067">ATP-binding</keyword>
<dbReference type="HAMAP" id="MF_00639">
    <property type="entry name" value="MurD"/>
    <property type="match status" value="1"/>
</dbReference>
<dbReference type="STRING" id="966.BTA35_0202650"/>
<reference evidence="11" key="1">
    <citation type="submission" date="2017-02" db="EMBL/GenBank/DDBJ databases">
        <title>Draft Genome Sequence of the Salt Water Bacterium Oceanospirillum linum ATCC 11336.</title>
        <authorList>
            <person name="Trachtenberg A.M."/>
            <person name="Carney J.G."/>
            <person name="Linnane J.D."/>
            <person name="Rheaume B.A."/>
            <person name="Pitts N.L."/>
            <person name="Mykles D.L."/>
            <person name="Maclea K.S."/>
        </authorList>
    </citation>
    <scope>NUCLEOTIDE SEQUENCE [LARGE SCALE GENOMIC DNA]</scope>
    <source>
        <strain evidence="11">ATCC 11336</strain>
    </source>
</reference>
<keyword evidence="12" id="KW-1185">Reference proteome</keyword>
<dbReference type="EMBL" id="MTSD02000001">
    <property type="protein sequence ID" value="OOV88427.1"/>
    <property type="molecule type" value="Genomic_DNA"/>
</dbReference>
<dbReference type="InterPro" id="IPR005762">
    <property type="entry name" value="MurD"/>
</dbReference>
<dbReference type="SUPFAM" id="SSF51984">
    <property type="entry name" value="MurCD N-terminal domain"/>
    <property type="match status" value="1"/>
</dbReference>
<accession>A0A1T1HFD6</accession>
<organism evidence="11 12">
    <name type="scientific">Oceanospirillum linum</name>
    <dbReference type="NCBI Taxonomy" id="966"/>
    <lineage>
        <taxon>Bacteria</taxon>
        <taxon>Pseudomonadati</taxon>
        <taxon>Pseudomonadota</taxon>
        <taxon>Gammaproteobacteria</taxon>
        <taxon>Oceanospirillales</taxon>
        <taxon>Oceanospirillaceae</taxon>
        <taxon>Oceanospirillum</taxon>
    </lineage>
</organism>
<evidence type="ECO:0000256" key="2">
    <source>
        <dbReference type="ARBA" id="ARBA00004752"/>
    </source>
</evidence>
<dbReference type="SUPFAM" id="SSF53623">
    <property type="entry name" value="MurD-like peptide ligases, catalytic domain"/>
    <property type="match status" value="1"/>
</dbReference>
<dbReference type="SUPFAM" id="SSF53244">
    <property type="entry name" value="MurD-like peptide ligases, peptide-binding domain"/>
    <property type="match status" value="1"/>
</dbReference>
<dbReference type="Pfam" id="PF02875">
    <property type="entry name" value="Mur_ligase_C"/>
    <property type="match status" value="1"/>
</dbReference>
<keyword evidence="7 8" id="KW-0131">Cell cycle</keyword>
<comment type="similarity">
    <text evidence="7">Belongs to the MurCDEF family.</text>
</comment>
<dbReference type="InterPro" id="IPR004101">
    <property type="entry name" value="Mur_ligase_C"/>
</dbReference>
<evidence type="ECO:0000256" key="1">
    <source>
        <dbReference type="ARBA" id="ARBA00004496"/>
    </source>
</evidence>
<dbReference type="Gene3D" id="3.90.190.20">
    <property type="entry name" value="Mur ligase, C-terminal domain"/>
    <property type="match status" value="1"/>
</dbReference>
<dbReference type="UniPathway" id="UPA00219"/>
<comment type="pathway">
    <text evidence="2 7 8">Cell wall biogenesis; peptidoglycan biosynthesis.</text>
</comment>
<dbReference type="Gene3D" id="3.40.1190.10">
    <property type="entry name" value="Mur-like, catalytic domain"/>
    <property type="match status" value="1"/>
</dbReference>
<dbReference type="EC" id="6.3.2.9" evidence="7 8"/>
<evidence type="ECO:0000313" key="11">
    <source>
        <dbReference type="EMBL" id="OOV88427.1"/>
    </source>
</evidence>
<evidence type="ECO:0000256" key="8">
    <source>
        <dbReference type="RuleBase" id="RU003664"/>
    </source>
</evidence>
<keyword evidence="5 7" id="KW-0547">Nucleotide-binding</keyword>
<evidence type="ECO:0000259" key="10">
    <source>
        <dbReference type="Pfam" id="PF08245"/>
    </source>
</evidence>
<dbReference type="GO" id="GO:0005737">
    <property type="term" value="C:cytoplasm"/>
    <property type="evidence" value="ECO:0007669"/>
    <property type="project" value="UniProtKB-SubCell"/>
</dbReference>
<evidence type="ECO:0000256" key="3">
    <source>
        <dbReference type="ARBA" id="ARBA00022490"/>
    </source>
</evidence>
<gene>
    <name evidence="7" type="primary">murD</name>
    <name evidence="11" type="ORF">BTA35_0202650</name>
</gene>
<comment type="caution">
    <text evidence="11">The sequence shown here is derived from an EMBL/GenBank/DDBJ whole genome shotgun (WGS) entry which is preliminary data.</text>
</comment>